<evidence type="ECO:0000313" key="14">
    <source>
        <dbReference type="EMBL" id="ABM28873.1"/>
    </source>
</evidence>
<evidence type="ECO:0000259" key="13">
    <source>
        <dbReference type="PROSITE" id="PS51747"/>
    </source>
</evidence>
<gene>
    <name evidence="14" type="ordered locus">Dvul_1856</name>
</gene>
<comment type="function">
    <text evidence="1 9">Converts 2,5-diamino-6-(ribosylamino)-4(3h)-pyrimidinone 5'-phosphate into 5-amino-6-(ribosylamino)-2,4(1h,3h)-pyrimidinedione 5'-phosphate.</text>
</comment>
<feature type="binding site" evidence="12">
    <location>
        <position position="52"/>
    </location>
    <ligand>
        <name>Zn(2+)</name>
        <dbReference type="ChEBI" id="CHEBI:29105"/>
        <note>catalytic</note>
    </ligand>
</feature>
<keyword evidence="8" id="KW-0511">Multifunctional enzyme</keyword>
<dbReference type="SUPFAM" id="SSF53597">
    <property type="entry name" value="Dihydrofolate reductase-like"/>
    <property type="match status" value="1"/>
</dbReference>
<dbReference type="InterPro" id="IPR016193">
    <property type="entry name" value="Cytidine_deaminase-like"/>
</dbReference>
<keyword evidence="9" id="KW-0378">Hydrolase</keyword>
<comment type="catalytic activity">
    <reaction evidence="9">
        <text>5-amino-6-(5-phospho-D-ribitylamino)uracil + NADP(+) = 5-amino-6-(5-phospho-D-ribosylamino)uracil + NADPH + H(+)</text>
        <dbReference type="Rhea" id="RHEA:17845"/>
        <dbReference type="ChEBI" id="CHEBI:15378"/>
        <dbReference type="ChEBI" id="CHEBI:57783"/>
        <dbReference type="ChEBI" id="CHEBI:58349"/>
        <dbReference type="ChEBI" id="CHEBI:58421"/>
        <dbReference type="ChEBI" id="CHEBI:58453"/>
        <dbReference type="EC" id="1.1.1.193"/>
    </reaction>
</comment>
<dbReference type="InterPro" id="IPR002125">
    <property type="entry name" value="CMP_dCMP_dom"/>
</dbReference>
<feature type="binding site" evidence="11">
    <location>
        <position position="204"/>
    </location>
    <ligand>
        <name>NADP(+)</name>
        <dbReference type="ChEBI" id="CHEBI:58349"/>
    </ligand>
</feature>
<evidence type="ECO:0000256" key="7">
    <source>
        <dbReference type="ARBA" id="ARBA00023002"/>
    </source>
</evidence>
<keyword evidence="9 12" id="KW-0479">Metal-binding</keyword>
<dbReference type="Gene3D" id="3.40.140.10">
    <property type="entry name" value="Cytidine Deaminase, domain 2"/>
    <property type="match status" value="1"/>
</dbReference>
<dbReference type="PIRSF" id="PIRSF006769">
    <property type="entry name" value="RibD"/>
    <property type="match status" value="1"/>
</dbReference>
<reference evidence="15" key="1">
    <citation type="journal article" date="2009" name="Environ. Microbiol.">
        <title>Contribution of mobile genetic elements to Desulfovibrio vulgaris genome plasticity.</title>
        <authorList>
            <person name="Walker C.B."/>
            <person name="Stolyar S."/>
            <person name="Chivian D."/>
            <person name="Pinel N."/>
            <person name="Gabster J.A."/>
            <person name="Dehal P.S."/>
            <person name="He Z."/>
            <person name="Yang Z.K."/>
            <person name="Yen H.C."/>
            <person name="Zhou J."/>
            <person name="Wall J.D."/>
            <person name="Hazen T.C."/>
            <person name="Arkin A.P."/>
            <person name="Stahl D.A."/>
        </authorList>
    </citation>
    <scope>NUCLEOTIDE SEQUENCE [LARGE SCALE GENOMIC DNA]</scope>
    <source>
        <strain evidence="15">DP4</strain>
    </source>
</reference>
<protein>
    <recommendedName>
        <fullName evidence="9">Riboflavin biosynthesis protein RibD</fullName>
    </recommendedName>
    <domain>
        <recommendedName>
            <fullName evidence="9">Diaminohydroxyphosphoribosylaminopyrimidine deaminase</fullName>
            <shortName evidence="9">DRAP deaminase</shortName>
            <ecNumber evidence="9">3.5.4.26</ecNumber>
        </recommendedName>
        <alternativeName>
            <fullName evidence="9">Riboflavin-specific deaminase</fullName>
        </alternativeName>
    </domain>
    <domain>
        <recommendedName>
            <fullName evidence="9">5-amino-6-(5-phosphoribosylamino)uracil reductase</fullName>
            <ecNumber evidence="9">1.1.1.193</ecNumber>
        </recommendedName>
        <alternativeName>
            <fullName evidence="9">HTP reductase</fullName>
        </alternativeName>
    </domain>
</protein>
<feature type="binding site" evidence="11">
    <location>
        <position position="208"/>
    </location>
    <ligand>
        <name>NADP(+)</name>
        <dbReference type="ChEBI" id="CHEBI:58349"/>
    </ligand>
</feature>
<organism evidence="14 15">
    <name type="scientific">Nitratidesulfovibrio vulgaris (strain DP4)</name>
    <name type="common">Desulfovibrio vulgaris</name>
    <dbReference type="NCBI Taxonomy" id="391774"/>
    <lineage>
        <taxon>Bacteria</taxon>
        <taxon>Pseudomonadati</taxon>
        <taxon>Thermodesulfobacteriota</taxon>
        <taxon>Desulfovibrionia</taxon>
        <taxon>Desulfovibrionales</taxon>
        <taxon>Desulfovibrionaceae</taxon>
        <taxon>Nitratidesulfovibrio</taxon>
    </lineage>
</organism>
<evidence type="ECO:0000256" key="12">
    <source>
        <dbReference type="PIRSR" id="PIRSR006769-3"/>
    </source>
</evidence>
<comment type="catalytic activity">
    <reaction evidence="9">
        <text>2,5-diamino-6-hydroxy-4-(5-phosphoribosylamino)-pyrimidine + H2O + H(+) = 5-amino-6-(5-phospho-D-ribosylamino)uracil + NH4(+)</text>
        <dbReference type="Rhea" id="RHEA:21868"/>
        <dbReference type="ChEBI" id="CHEBI:15377"/>
        <dbReference type="ChEBI" id="CHEBI:15378"/>
        <dbReference type="ChEBI" id="CHEBI:28938"/>
        <dbReference type="ChEBI" id="CHEBI:58453"/>
        <dbReference type="ChEBI" id="CHEBI:58614"/>
        <dbReference type="EC" id="3.5.4.26"/>
    </reaction>
</comment>
<dbReference type="InterPro" id="IPR050765">
    <property type="entry name" value="Riboflavin_Biosynth_HTPR"/>
</dbReference>
<dbReference type="InterPro" id="IPR024072">
    <property type="entry name" value="DHFR-like_dom_sf"/>
</dbReference>
<dbReference type="CDD" id="cd01284">
    <property type="entry name" value="Riboflavin_deaminase-reductase"/>
    <property type="match status" value="1"/>
</dbReference>
<evidence type="ECO:0000313" key="15">
    <source>
        <dbReference type="Proteomes" id="UP000009173"/>
    </source>
</evidence>
<keyword evidence="6 9" id="KW-0521">NADP</keyword>
<feature type="binding site" evidence="11">
    <location>
        <position position="174"/>
    </location>
    <ligand>
        <name>NADP(+)</name>
        <dbReference type="ChEBI" id="CHEBI:58349"/>
    </ligand>
</feature>
<dbReference type="Pfam" id="PF00383">
    <property type="entry name" value="dCMP_cyt_deam_1"/>
    <property type="match status" value="1"/>
</dbReference>
<dbReference type="AlphaFoldDB" id="A0A0H3A9K8"/>
<dbReference type="PANTHER" id="PTHR38011">
    <property type="entry name" value="DIHYDROFOLATE REDUCTASE FAMILY PROTEIN (AFU_ORTHOLOGUE AFUA_8G06820)"/>
    <property type="match status" value="1"/>
</dbReference>
<keyword evidence="7 9" id="KW-0560">Oxidoreductase</keyword>
<feature type="binding site" evidence="11">
    <location>
        <position position="306"/>
    </location>
    <ligand>
        <name>substrate</name>
    </ligand>
</feature>
<feature type="binding site" evidence="12">
    <location>
        <position position="80"/>
    </location>
    <ligand>
        <name>Zn(2+)</name>
        <dbReference type="ChEBI" id="CHEBI:29105"/>
        <note>catalytic</note>
    </ligand>
</feature>
<feature type="binding site" evidence="11">
    <location>
        <position position="212"/>
    </location>
    <ligand>
        <name>substrate</name>
    </ligand>
</feature>
<evidence type="ECO:0000256" key="9">
    <source>
        <dbReference type="PIRNR" id="PIRNR006769"/>
    </source>
</evidence>
<dbReference type="PANTHER" id="PTHR38011:SF7">
    <property type="entry name" value="2,5-DIAMINO-6-RIBOSYLAMINO-4(3H)-PYRIMIDINONE 5'-PHOSPHATE REDUCTASE"/>
    <property type="match status" value="1"/>
</dbReference>
<proteinExistence type="inferred from homology"/>
<evidence type="ECO:0000256" key="3">
    <source>
        <dbReference type="ARBA" id="ARBA00004910"/>
    </source>
</evidence>
<dbReference type="GO" id="GO:0046872">
    <property type="term" value="F:metal ion binding"/>
    <property type="evidence" value="ECO:0007669"/>
    <property type="project" value="UniProtKB-KW"/>
</dbReference>
<evidence type="ECO:0000256" key="6">
    <source>
        <dbReference type="ARBA" id="ARBA00022857"/>
    </source>
</evidence>
<dbReference type="EC" id="3.5.4.26" evidence="9"/>
<dbReference type="SUPFAM" id="SSF53927">
    <property type="entry name" value="Cytidine deaminase-like"/>
    <property type="match status" value="1"/>
</dbReference>
<evidence type="ECO:0000256" key="11">
    <source>
        <dbReference type="PIRSR" id="PIRSR006769-2"/>
    </source>
</evidence>
<dbReference type="GO" id="GO:0008835">
    <property type="term" value="F:diaminohydroxyphosphoribosylaminopyrimidine deaminase activity"/>
    <property type="evidence" value="ECO:0007669"/>
    <property type="project" value="UniProtKB-EC"/>
</dbReference>
<dbReference type="InterPro" id="IPR002734">
    <property type="entry name" value="RibDG_C"/>
</dbReference>
<sequence>MGPDFTPFMREAIALAERGRWYAAPNPTVGAVLVRDGEVVARGWHTGYGKPHAEVECLRDAASKGVDPAHCTLVVTLEPCNHHGKTPPCSHAIVKAGITRVVVGLADPNPVASGGAEYLRAHGVTVDMGVCEQECHDLVADFLTWKLTDLPYVILKLASTLDGRIATRSGHSQWISGEEARATVHELRARIGEAGGAVLVGGTTLYTDDPQLTARVAPLPRRQPMAVVATRHLPHHDALPRIFRERPGQCVIWTDAIGAGTEAADTLRTSGVCVMALPLTPAGRLDLRAGLVRLRDDHGVEHVLCEGGGKLALSLLEAGLVGEFHLHMAPKIIGDAEAAPLFDGRAPLHMDEALRLRMTGIERRGDDCIMILRPGKG</sequence>
<keyword evidence="9 12" id="KW-0862">Zinc</keyword>
<dbReference type="HOGENOM" id="CLU_036590_1_0_7"/>
<feature type="binding site" evidence="12">
    <location>
        <position position="89"/>
    </location>
    <ligand>
        <name>Zn(2+)</name>
        <dbReference type="ChEBI" id="CHEBI:29105"/>
        <note>catalytic</note>
    </ligand>
</feature>
<evidence type="ECO:0000256" key="8">
    <source>
        <dbReference type="ARBA" id="ARBA00023268"/>
    </source>
</evidence>
<feature type="binding site" evidence="11">
    <location>
        <position position="158"/>
    </location>
    <ligand>
        <name>NADP(+)</name>
        <dbReference type="ChEBI" id="CHEBI:58349"/>
    </ligand>
</feature>
<dbReference type="NCBIfam" id="TIGR00326">
    <property type="entry name" value="eubact_ribD"/>
    <property type="match status" value="1"/>
</dbReference>
<comment type="pathway">
    <text evidence="2 9">Cofactor biosynthesis; riboflavin biosynthesis; 5-amino-6-(D-ribitylamino)uracil from GTP: step 2/4.</text>
</comment>
<evidence type="ECO:0000256" key="1">
    <source>
        <dbReference type="ARBA" id="ARBA00002151"/>
    </source>
</evidence>
<evidence type="ECO:0000256" key="4">
    <source>
        <dbReference type="ARBA" id="ARBA00005259"/>
    </source>
</evidence>
<dbReference type="Proteomes" id="UP000009173">
    <property type="component" value="Chromosome"/>
</dbReference>
<dbReference type="PROSITE" id="PS51747">
    <property type="entry name" value="CYT_DCMP_DEAMINASES_2"/>
    <property type="match status" value="1"/>
</dbReference>
<evidence type="ECO:0000256" key="2">
    <source>
        <dbReference type="ARBA" id="ARBA00004882"/>
    </source>
</evidence>
<dbReference type="Gene3D" id="3.40.430.10">
    <property type="entry name" value="Dihydrofolate Reductase, subunit A"/>
    <property type="match status" value="1"/>
</dbReference>
<evidence type="ECO:0000256" key="5">
    <source>
        <dbReference type="ARBA" id="ARBA00007417"/>
    </source>
</evidence>
<dbReference type="EC" id="1.1.1.193" evidence="9"/>
<feature type="domain" description="CMP/dCMP-type deaminase" evidence="13">
    <location>
        <begin position="3"/>
        <end position="127"/>
    </location>
</feature>
<dbReference type="Pfam" id="PF01872">
    <property type="entry name" value="RibD_C"/>
    <property type="match status" value="1"/>
</dbReference>
<accession>A0A0H3A9K8</accession>
<comment type="cofactor">
    <cofactor evidence="9 12">
        <name>Zn(2+)</name>
        <dbReference type="ChEBI" id="CHEBI:29105"/>
    </cofactor>
    <text evidence="9 12">Binds 1 zinc ion.</text>
</comment>
<evidence type="ECO:0000256" key="10">
    <source>
        <dbReference type="PIRSR" id="PIRSR006769-1"/>
    </source>
</evidence>
<dbReference type="GO" id="GO:0008703">
    <property type="term" value="F:5-amino-6-(5-phosphoribosylamino)uracil reductase activity"/>
    <property type="evidence" value="ECO:0007669"/>
    <property type="project" value="UniProtKB-EC"/>
</dbReference>
<feature type="binding site" evidence="11">
    <location>
        <position position="172"/>
    </location>
    <ligand>
        <name>substrate</name>
    </ligand>
</feature>
<dbReference type="UniPathway" id="UPA00275">
    <property type="reaction ID" value="UER00401"/>
</dbReference>
<comment type="similarity">
    <text evidence="4 9">In the N-terminal section; belongs to the cytidine and deoxycytidylate deaminase family.</text>
</comment>
<dbReference type="GO" id="GO:0009231">
    <property type="term" value="P:riboflavin biosynthetic process"/>
    <property type="evidence" value="ECO:0007669"/>
    <property type="project" value="UniProtKB-UniPathway"/>
</dbReference>
<dbReference type="InterPro" id="IPR004794">
    <property type="entry name" value="Eubact_RibD"/>
</dbReference>
<feature type="active site" description="Proton donor" evidence="10">
    <location>
        <position position="54"/>
    </location>
</feature>
<feature type="binding site" evidence="11">
    <location>
        <position position="188"/>
    </location>
    <ligand>
        <name>substrate</name>
    </ligand>
</feature>
<comment type="similarity">
    <text evidence="5 9">In the C-terminal section; belongs to the HTP reductase family.</text>
</comment>
<keyword evidence="9" id="KW-0686">Riboflavin biosynthesis</keyword>
<feature type="binding site" evidence="11">
    <location>
        <begin position="308"/>
        <end position="314"/>
    </location>
    <ligand>
        <name>NADP(+)</name>
        <dbReference type="ChEBI" id="CHEBI:58349"/>
    </ligand>
</feature>
<dbReference type="EMBL" id="CP000527">
    <property type="protein sequence ID" value="ABM28873.1"/>
    <property type="molecule type" value="Genomic_DNA"/>
</dbReference>
<dbReference type="KEGG" id="dvl:Dvul_1856"/>
<name>A0A0H3A9K8_NITV4</name>
<feature type="binding site" evidence="11">
    <location>
        <position position="215"/>
    </location>
    <ligand>
        <name>substrate</name>
    </ligand>
</feature>
<dbReference type="RefSeq" id="WP_011792505.1">
    <property type="nucleotide sequence ID" value="NC_008751.1"/>
</dbReference>
<comment type="pathway">
    <text evidence="3 9">Cofactor biosynthesis; riboflavin biosynthesis; 5-amino-6-(D-ribitylamino)uracil from GTP: step 3/4.</text>
</comment>